<organism evidence="6 7">
    <name type="scientific">Brucella gallinifaecis</name>
    <dbReference type="NCBI Taxonomy" id="215590"/>
    <lineage>
        <taxon>Bacteria</taxon>
        <taxon>Pseudomonadati</taxon>
        <taxon>Pseudomonadota</taxon>
        <taxon>Alphaproteobacteria</taxon>
        <taxon>Hyphomicrobiales</taxon>
        <taxon>Brucellaceae</taxon>
        <taxon>Brucella/Ochrobactrum group</taxon>
        <taxon>Brucella</taxon>
    </lineage>
</organism>
<dbReference type="GO" id="GO:1901982">
    <property type="term" value="F:maltose binding"/>
    <property type="evidence" value="ECO:0007669"/>
    <property type="project" value="TreeGrafter"/>
</dbReference>
<dbReference type="RefSeq" id="WP_140905883.1">
    <property type="nucleotide sequence ID" value="NZ_JBHTMD010000046.1"/>
</dbReference>
<sequence length="423" mass="46789">MFQLTRMRGLSAAITVFSTLMASSAIAQTTINFIGEAAPAVFAPVIEAYEKANPEIKIEYQQIPFEDLNAAVQSRVGQGDNSIDIYAADTPRIPAFASKGYMLDLEDLRPKIEAAVPNKVAIGEVSYDGKIYAFPMWNSTQLLYFNRDLLKKAGMDELSSAEEDRLTWEEFLEKARALQKSGTKWGWAFQQVDRYYQLQPLFESAGAGSGLTGDAMLTPDLLGDKWIEVAKWYGDQFADGLSPRGVTPNQSYDLFINGETPFMITGPWAIARFNKAENLNYGVAPMPYFKDGKPVTPTGSWSLAINPHAANLEEAKKFLEFATLTGEGSYLTVSQNPLPPVNAEGFKLYSKKMDELTPRIGSAIDIITYETEKTAVSRPRSIGYVAFETILNKAFADIRNGADAEKTLQQAQDQLKSSLGRIR</sequence>
<evidence type="ECO:0000313" key="6">
    <source>
        <dbReference type="EMBL" id="TPF74481.1"/>
    </source>
</evidence>
<protein>
    <submittedName>
        <fullName evidence="6">Sugar ABC transporter substrate-binding protein</fullName>
    </submittedName>
</protein>
<accession>A0A502BLF6</accession>
<name>A0A502BLF6_9HYPH</name>
<evidence type="ECO:0000256" key="5">
    <source>
        <dbReference type="SAM" id="SignalP"/>
    </source>
</evidence>
<gene>
    <name evidence="6" type="ORF">FHY56_14535</name>
</gene>
<dbReference type="GO" id="GO:0015768">
    <property type="term" value="P:maltose transport"/>
    <property type="evidence" value="ECO:0007669"/>
    <property type="project" value="TreeGrafter"/>
</dbReference>
<comment type="caution">
    <text evidence="6">The sequence shown here is derived from an EMBL/GenBank/DDBJ whole genome shotgun (WGS) entry which is preliminary data.</text>
</comment>
<feature type="chain" id="PRO_5021322115" evidence="5">
    <location>
        <begin position="28"/>
        <end position="423"/>
    </location>
</feature>
<evidence type="ECO:0000256" key="3">
    <source>
        <dbReference type="ARBA" id="ARBA00022729"/>
    </source>
</evidence>
<dbReference type="PANTHER" id="PTHR30061">
    <property type="entry name" value="MALTOSE-BINDING PERIPLASMIC PROTEIN"/>
    <property type="match status" value="1"/>
</dbReference>
<dbReference type="Gene3D" id="3.40.190.10">
    <property type="entry name" value="Periplasmic binding protein-like II"/>
    <property type="match status" value="1"/>
</dbReference>
<evidence type="ECO:0000256" key="4">
    <source>
        <dbReference type="ARBA" id="ARBA00022764"/>
    </source>
</evidence>
<feature type="signal peptide" evidence="5">
    <location>
        <begin position="1"/>
        <end position="27"/>
    </location>
</feature>
<dbReference type="CDD" id="cd13585">
    <property type="entry name" value="PBP2_TMBP_like"/>
    <property type="match status" value="1"/>
</dbReference>
<dbReference type="GO" id="GO:0055052">
    <property type="term" value="C:ATP-binding cassette (ABC) transporter complex, substrate-binding subunit-containing"/>
    <property type="evidence" value="ECO:0007669"/>
    <property type="project" value="TreeGrafter"/>
</dbReference>
<proteinExistence type="inferred from homology"/>
<dbReference type="PANTHER" id="PTHR30061:SF50">
    <property type="entry name" value="MALTOSE_MALTODEXTRIN-BINDING PERIPLASMIC PROTEIN"/>
    <property type="match status" value="1"/>
</dbReference>
<dbReference type="EMBL" id="VEWJ01000011">
    <property type="protein sequence ID" value="TPF74481.1"/>
    <property type="molecule type" value="Genomic_DNA"/>
</dbReference>
<dbReference type="Pfam" id="PF01547">
    <property type="entry name" value="SBP_bac_1"/>
    <property type="match status" value="1"/>
</dbReference>
<dbReference type="Proteomes" id="UP000315388">
    <property type="component" value="Unassembled WGS sequence"/>
</dbReference>
<dbReference type="InterPro" id="IPR006059">
    <property type="entry name" value="SBP"/>
</dbReference>
<dbReference type="OrthoDB" id="6431346at2"/>
<evidence type="ECO:0000256" key="1">
    <source>
        <dbReference type="ARBA" id="ARBA00008520"/>
    </source>
</evidence>
<keyword evidence="4" id="KW-0574">Periplasm</keyword>
<keyword evidence="2" id="KW-0813">Transport</keyword>
<keyword evidence="3 5" id="KW-0732">Signal</keyword>
<reference evidence="6 7" key="1">
    <citation type="journal article" date="2003" name="Int. J. Syst. Evol. Microbiol.">
        <title>Towards a standardized format for the description of a novel species (of an established genus): Ochrobactrum gallinifaecis sp. nov.</title>
        <authorList>
            <person name="Kampfer P."/>
            <person name="Buczolits S."/>
            <person name="Albrecht A."/>
            <person name="Busse H.J."/>
            <person name="Stackebrandt E."/>
        </authorList>
    </citation>
    <scope>NUCLEOTIDE SEQUENCE [LARGE SCALE GENOMIC DNA]</scope>
    <source>
        <strain evidence="6 7">ISO 196</strain>
    </source>
</reference>
<dbReference type="GO" id="GO:0042956">
    <property type="term" value="P:maltodextrin transmembrane transport"/>
    <property type="evidence" value="ECO:0007669"/>
    <property type="project" value="TreeGrafter"/>
</dbReference>
<dbReference type="AlphaFoldDB" id="A0A502BLF6"/>
<dbReference type="SUPFAM" id="SSF53850">
    <property type="entry name" value="Periplasmic binding protein-like II"/>
    <property type="match status" value="1"/>
</dbReference>
<evidence type="ECO:0000313" key="7">
    <source>
        <dbReference type="Proteomes" id="UP000315388"/>
    </source>
</evidence>
<keyword evidence="7" id="KW-1185">Reference proteome</keyword>
<evidence type="ECO:0000256" key="2">
    <source>
        <dbReference type="ARBA" id="ARBA00022448"/>
    </source>
</evidence>
<comment type="similarity">
    <text evidence="1">Belongs to the bacterial solute-binding protein 1 family.</text>
</comment>